<evidence type="ECO:0000313" key="2">
    <source>
        <dbReference type="EMBL" id="RCV38910.1"/>
    </source>
</evidence>
<accession>A0A368SAQ2</accession>
<evidence type="ECO:0000256" key="1">
    <source>
        <dbReference type="SAM" id="MobiDB-lite"/>
    </source>
</evidence>
<organism evidence="2">
    <name type="scientific">Setaria italica</name>
    <name type="common">Foxtail millet</name>
    <name type="synonym">Panicum italicum</name>
    <dbReference type="NCBI Taxonomy" id="4555"/>
    <lineage>
        <taxon>Eukaryota</taxon>
        <taxon>Viridiplantae</taxon>
        <taxon>Streptophyta</taxon>
        <taxon>Embryophyta</taxon>
        <taxon>Tracheophyta</taxon>
        <taxon>Spermatophyta</taxon>
        <taxon>Magnoliopsida</taxon>
        <taxon>Liliopsida</taxon>
        <taxon>Poales</taxon>
        <taxon>Poaceae</taxon>
        <taxon>PACMAD clade</taxon>
        <taxon>Panicoideae</taxon>
        <taxon>Panicodae</taxon>
        <taxon>Paniceae</taxon>
        <taxon>Cenchrinae</taxon>
        <taxon>Setaria</taxon>
    </lineage>
</organism>
<proteinExistence type="predicted"/>
<dbReference type="OrthoDB" id="419711at2759"/>
<reference evidence="2" key="1">
    <citation type="journal article" date="2012" name="Nat. Biotechnol.">
        <title>Reference genome sequence of the model plant Setaria.</title>
        <authorList>
            <person name="Bennetzen J.L."/>
            <person name="Schmutz J."/>
            <person name="Wang H."/>
            <person name="Percifield R."/>
            <person name="Hawkins J."/>
            <person name="Pontaroli A.C."/>
            <person name="Estep M."/>
            <person name="Feng L."/>
            <person name="Vaughn J.N."/>
            <person name="Grimwood J."/>
            <person name="Jenkins J."/>
            <person name="Barry K."/>
            <person name="Lindquist E."/>
            <person name="Hellsten U."/>
            <person name="Deshpande S."/>
            <person name="Wang X."/>
            <person name="Wu X."/>
            <person name="Mitros T."/>
            <person name="Triplett J."/>
            <person name="Yang X."/>
            <person name="Ye C.Y."/>
            <person name="Mauro-Herrera M."/>
            <person name="Wang L."/>
            <person name="Li P."/>
            <person name="Sharma M."/>
            <person name="Sharma R."/>
            <person name="Ronald P.C."/>
            <person name="Panaud O."/>
            <person name="Kellogg E.A."/>
            <person name="Brutnell T.P."/>
            <person name="Doust A.N."/>
            <person name="Tuskan G.A."/>
            <person name="Rokhsar D."/>
            <person name="Devos K.M."/>
        </authorList>
    </citation>
    <scope>NUCLEOTIDE SEQUENCE [LARGE SCALE GENOMIC DNA]</scope>
    <source>
        <strain evidence="2">Yugu1</strain>
    </source>
</reference>
<dbReference type="EMBL" id="CM003535">
    <property type="protein sequence ID" value="RCV38910.1"/>
    <property type="molecule type" value="Genomic_DNA"/>
</dbReference>
<reference evidence="2" key="2">
    <citation type="submission" date="2015-07" db="EMBL/GenBank/DDBJ databases">
        <authorList>
            <person name="Noorani M."/>
        </authorList>
    </citation>
    <scope>NUCLEOTIDE SEQUENCE</scope>
    <source>
        <strain evidence="2">Yugu1</strain>
    </source>
</reference>
<feature type="region of interest" description="Disordered" evidence="1">
    <location>
        <begin position="50"/>
        <end position="71"/>
    </location>
</feature>
<feature type="compositionally biased region" description="Polar residues" evidence="1">
    <location>
        <begin position="58"/>
        <end position="67"/>
    </location>
</feature>
<protein>
    <submittedName>
        <fullName evidence="2">Uncharacterized protein</fullName>
    </submittedName>
</protein>
<sequence>MASTLDVRSYARGERFWTFAQVWSSAHRQHQSGSSNGVSNRLLRRHCRGSDGVPATRCHQSASTTSDGRADELRTSAGATMWTDVTFWGLLVPFFYRDKFVLPLAQIKFFICQYQYITAV</sequence>
<name>A0A368SAQ2_SETIT</name>
<dbReference type="AlphaFoldDB" id="A0A368SAQ2"/>
<gene>
    <name evidence="2" type="ORF">SETIT_8G180300v2</name>
</gene>